<sequence>MNQVFNWERRFKVNVEKDGWCKRMLATHNTINIYTNGSKMDDGVGAKIYYPELGIRQPFKMPDHCSTCQAEVFAIVKVTQLASNASAGNSKVNIYVEGQDNQDSNHVSHFGQKCCQNQVFNFTSTGCQVKTTSRAIK</sequence>
<proteinExistence type="predicted"/>
<dbReference type="EMBL" id="GAKP01014455">
    <property type="protein sequence ID" value="JAC44497.1"/>
    <property type="molecule type" value="Transcribed_RNA"/>
</dbReference>
<dbReference type="InterPro" id="IPR036397">
    <property type="entry name" value="RNaseH_sf"/>
</dbReference>
<accession>A0A034VQV0</accession>
<name>A0A034VQV0_BACDO</name>
<dbReference type="Gene3D" id="3.30.420.10">
    <property type="entry name" value="Ribonuclease H-like superfamily/Ribonuclease H"/>
    <property type="match status" value="1"/>
</dbReference>
<dbReference type="AlphaFoldDB" id="A0A034VQV0"/>
<reference evidence="1" key="1">
    <citation type="journal article" date="2014" name="BMC Genomics">
        <title>Characterizing the developmental transcriptome of the oriental fruit fly, Bactrocera dorsalis (Diptera: Tephritidae) through comparative genomic analysis with Drosophila melanogaster utilizing modENCODE datasets.</title>
        <authorList>
            <person name="Geib S.M."/>
            <person name="Calla B."/>
            <person name="Hall B."/>
            <person name="Hou S."/>
            <person name="Manoukis N.C."/>
        </authorList>
    </citation>
    <scope>NUCLEOTIDE SEQUENCE</scope>
    <source>
        <strain evidence="1">Punador</strain>
    </source>
</reference>
<dbReference type="OrthoDB" id="7871390at2759"/>
<organism evidence="1">
    <name type="scientific">Bactrocera dorsalis</name>
    <name type="common">Oriental fruit fly</name>
    <name type="synonym">Dacus dorsalis</name>
    <dbReference type="NCBI Taxonomy" id="27457"/>
    <lineage>
        <taxon>Eukaryota</taxon>
        <taxon>Metazoa</taxon>
        <taxon>Ecdysozoa</taxon>
        <taxon>Arthropoda</taxon>
        <taxon>Hexapoda</taxon>
        <taxon>Insecta</taxon>
        <taxon>Pterygota</taxon>
        <taxon>Neoptera</taxon>
        <taxon>Endopterygota</taxon>
        <taxon>Diptera</taxon>
        <taxon>Brachycera</taxon>
        <taxon>Muscomorpha</taxon>
        <taxon>Tephritoidea</taxon>
        <taxon>Tephritidae</taxon>
        <taxon>Bactrocera</taxon>
        <taxon>Bactrocera</taxon>
    </lineage>
</organism>
<protein>
    <submittedName>
        <fullName evidence="1">Uncharacterized protein</fullName>
    </submittedName>
</protein>
<evidence type="ECO:0000313" key="1">
    <source>
        <dbReference type="EMBL" id="JAC44497.1"/>
    </source>
</evidence>
<dbReference type="GO" id="GO:0003676">
    <property type="term" value="F:nucleic acid binding"/>
    <property type="evidence" value="ECO:0007669"/>
    <property type="project" value="InterPro"/>
</dbReference>